<gene>
    <name evidence="1" type="ordered locus">MTR_4g073235</name>
</gene>
<evidence type="ECO:0000313" key="2">
    <source>
        <dbReference type="EnsemblPlants" id="KEH30485"/>
    </source>
</evidence>
<dbReference type="Proteomes" id="UP000002051">
    <property type="component" value="Chromosome 4"/>
</dbReference>
<name>A0A072UX92_MEDTR</name>
<reference evidence="1 3" key="2">
    <citation type="journal article" date="2014" name="BMC Genomics">
        <title>An improved genome release (version Mt4.0) for the model legume Medicago truncatula.</title>
        <authorList>
            <person name="Tang H."/>
            <person name="Krishnakumar V."/>
            <person name="Bidwell S."/>
            <person name="Rosen B."/>
            <person name="Chan A."/>
            <person name="Zhou S."/>
            <person name="Gentzbittel L."/>
            <person name="Childs K.L."/>
            <person name="Yandell M."/>
            <person name="Gundlach H."/>
            <person name="Mayer K.F."/>
            <person name="Schwartz D.C."/>
            <person name="Town C.D."/>
        </authorList>
    </citation>
    <scope>GENOME REANNOTATION</scope>
    <source>
        <strain evidence="1">A17</strain>
        <strain evidence="2 3">cv. Jemalong A17</strain>
    </source>
</reference>
<reference evidence="2" key="3">
    <citation type="submission" date="2015-04" db="UniProtKB">
        <authorList>
            <consortium name="EnsemblPlants"/>
        </authorList>
    </citation>
    <scope>IDENTIFICATION</scope>
    <source>
        <strain evidence="2">cv. Jemalong A17</strain>
    </source>
</reference>
<protein>
    <submittedName>
        <fullName evidence="1 2">Uncharacterized protein</fullName>
    </submittedName>
</protein>
<accession>A0A072UX92</accession>
<dbReference type="EMBL" id="CM001220">
    <property type="protein sequence ID" value="KEH30485.1"/>
    <property type="molecule type" value="Genomic_DNA"/>
</dbReference>
<proteinExistence type="predicted"/>
<evidence type="ECO:0000313" key="1">
    <source>
        <dbReference type="EMBL" id="KEH30485.1"/>
    </source>
</evidence>
<dbReference type="AlphaFoldDB" id="A0A072UX92"/>
<organism evidence="1 3">
    <name type="scientific">Medicago truncatula</name>
    <name type="common">Barrel medic</name>
    <name type="synonym">Medicago tribuloides</name>
    <dbReference type="NCBI Taxonomy" id="3880"/>
    <lineage>
        <taxon>Eukaryota</taxon>
        <taxon>Viridiplantae</taxon>
        <taxon>Streptophyta</taxon>
        <taxon>Embryophyta</taxon>
        <taxon>Tracheophyta</taxon>
        <taxon>Spermatophyta</taxon>
        <taxon>Magnoliopsida</taxon>
        <taxon>eudicotyledons</taxon>
        <taxon>Gunneridae</taxon>
        <taxon>Pentapetalae</taxon>
        <taxon>rosids</taxon>
        <taxon>fabids</taxon>
        <taxon>Fabales</taxon>
        <taxon>Fabaceae</taxon>
        <taxon>Papilionoideae</taxon>
        <taxon>50 kb inversion clade</taxon>
        <taxon>NPAAA clade</taxon>
        <taxon>Hologalegina</taxon>
        <taxon>IRL clade</taxon>
        <taxon>Trifolieae</taxon>
        <taxon>Medicago</taxon>
    </lineage>
</organism>
<dbReference type="EnsemblPlants" id="KEH30485">
    <property type="protein sequence ID" value="KEH30485"/>
    <property type="gene ID" value="MTR_4g073235"/>
</dbReference>
<evidence type="ECO:0000313" key="3">
    <source>
        <dbReference type="Proteomes" id="UP000002051"/>
    </source>
</evidence>
<keyword evidence="3" id="KW-1185">Reference proteome</keyword>
<reference evidence="1 3" key="1">
    <citation type="journal article" date="2011" name="Nature">
        <title>The Medicago genome provides insight into the evolution of rhizobial symbioses.</title>
        <authorList>
            <person name="Young N.D."/>
            <person name="Debelle F."/>
            <person name="Oldroyd G.E."/>
            <person name="Geurts R."/>
            <person name="Cannon S.B."/>
            <person name="Udvardi M.K."/>
            <person name="Benedito V.A."/>
            <person name="Mayer K.F."/>
            <person name="Gouzy J."/>
            <person name="Schoof H."/>
            <person name="Van de Peer Y."/>
            <person name="Proost S."/>
            <person name="Cook D.R."/>
            <person name="Meyers B.C."/>
            <person name="Spannagl M."/>
            <person name="Cheung F."/>
            <person name="De Mita S."/>
            <person name="Krishnakumar V."/>
            <person name="Gundlach H."/>
            <person name="Zhou S."/>
            <person name="Mudge J."/>
            <person name="Bharti A.K."/>
            <person name="Murray J.D."/>
            <person name="Naoumkina M.A."/>
            <person name="Rosen B."/>
            <person name="Silverstein K.A."/>
            <person name="Tang H."/>
            <person name="Rombauts S."/>
            <person name="Zhao P.X."/>
            <person name="Zhou P."/>
            <person name="Barbe V."/>
            <person name="Bardou P."/>
            <person name="Bechner M."/>
            <person name="Bellec A."/>
            <person name="Berger A."/>
            <person name="Berges H."/>
            <person name="Bidwell S."/>
            <person name="Bisseling T."/>
            <person name="Choisne N."/>
            <person name="Couloux A."/>
            <person name="Denny R."/>
            <person name="Deshpande S."/>
            <person name="Dai X."/>
            <person name="Doyle J.J."/>
            <person name="Dudez A.M."/>
            <person name="Farmer A.D."/>
            <person name="Fouteau S."/>
            <person name="Franken C."/>
            <person name="Gibelin C."/>
            <person name="Gish J."/>
            <person name="Goldstein S."/>
            <person name="Gonzalez A.J."/>
            <person name="Green P.J."/>
            <person name="Hallab A."/>
            <person name="Hartog M."/>
            <person name="Hua A."/>
            <person name="Humphray S.J."/>
            <person name="Jeong D.H."/>
            <person name="Jing Y."/>
            <person name="Jocker A."/>
            <person name="Kenton S.M."/>
            <person name="Kim D.J."/>
            <person name="Klee K."/>
            <person name="Lai H."/>
            <person name="Lang C."/>
            <person name="Lin S."/>
            <person name="Macmil S.L."/>
            <person name="Magdelenat G."/>
            <person name="Matthews L."/>
            <person name="McCorrison J."/>
            <person name="Monaghan E.L."/>
            <person name="Mun J.H."/>
            <person name="Najar F.Z."/>
            <person name="Nicholson C."/>
            <person name="Noirot C."/>
            <person name="O'Bleness M."/>
            <person name="Paule C.R."/>
            <person name="Poulain J."/>
            <person name="Prion F."/>
            <person name="Qin B."/>
            <person name="Qu C."/>
            <person name="Retzel E.F."/>
            <person name="Riddle C."/>
            <person name="Sallet E."/>
            <person name="Samain S."/>
            <person name="Samson N."/>
            <person name="Sanders I."/>
            <person name="Saurat O."/>
            <person name="Scarpelli C."/>
            <person name="Schiex T."/>
            <person name="Segurens B."/>
            <person name="Severin A.J."/>
            <person name="Sherrier D.J."/>
            <person name="Shi R."/>
            <person name="Sims S."/>
            <person name="Singer S.R."/>
            <person name="Sinharoy S."/>
            <person name="Sterck L."/>
            <person name="Viollet A."/>
            <person name="Wang B.B."/>
            <person name="Wang K."/>
            <person name="Wang M."/>
            <person name="Wang X."/>
            <person name="Warfsmann J."/>
            <person name="Weissenbach J."/>
            <person name="White D.D."/>
            <person name="White J.D."/>
            <person name="Wiley G.B."/>
            <person name="Wincker P."/>
            <person name="Xing Y."/>
            <person name="Yang L."/>
            <person name="Yao Z."/>
            <person name="Ying F."/>
            <person name="Zhai J."/>
            <person name="Zhou L."/>
            <person name="Zuber A."/>
            <person name="Denarie J."/>
            <person name="Dixon R.A."/>
            <person name="May G.D."/>
            <person name="Schwartz D.C."/>
            <person name="Rogers J."/>
            <person name="Quetier F."/>
            <person name="Town C.D."/>
            <person name="Roe B.A."/>
        </authorList>
    </citation>
    <scope>NUCLEOTIDE SEQUENCE [LARGE SCALE GENOMIC DNA]</scope>
    <source>
        <strain evidence="1">A17</strain>
        <strain evidence="2 3">cv. Jemalong A17</strain>
    </source>
</reference>
<sequence length="59" mass="6663">MSNFHKYAENNKYGKRRTLLGGLNVGVDGQIDHVETADEGLELTNVLVVRMIVWKFVVS</sequence>
<dbReference type="HOGENOM" id="CLU_2964330_0_0_1"/>